<gene>
    <name evidence="5" type="ORF">jaqu_20460</name>
</gene>
<feature type="repeat" description="TPR" evidence="3">
    <location>
        <begin position="105"/>
        <end position="138"/>
    </location>
</feature>
<dbReference type="SMART" id="SM00028">
    <property type="entry name" value="TPR"/>
    <property type="match status" value="3"/>
</dbReference>
<dbReference type="AlphaFoldDB" id="A0A0D1EKL3"/>
<dbReference type="Gene3D" id="1.25.40.10">
    <property type="entry name" value="Tetratricopeptide repeat domain"/>
    <property type="match status" value="1"/>
</dbReference>
<evidence type="ECO:0000256" key="1">
    <source>
        <dbReference type="ARBA" id="ARBA00022737"/>
    </source>
</evidence>
<accession>A0A0D1EKL3</accession>
<evidence type="ECO:0000313" key="5">
    <source>
        <dbReference type="EMBL" id="KIT16290.1"/>
    </source>
</evidence>
<dbReference type="InterPro" id="IPR050498">
    <property type="entry name" value="Ycf3"/>
</dbReference>
<dbReference type="InterPro" id="IPR011990">
    <property type="entry name" value="TPR-like_helical_dom_sf"/>
</dbReference>
<evidence type="ECO:0000313" key="6">
    <source>
        <dbReference type="Proteomes" id="UP000032232"/>
    </source>
</evidence>
<dbReference type="PROSITE" id="PS50005">
    <property type="entry name" value="TPR"/>
    <property type="match status" value="1"/>
</dbReference>
<name>A0A0D1EKL3_9RHOB</name>
<dbReference type="Pfam" id="PF14559">
    <property type="entry name" value="TPR_19"/>
    <property type="match status" value="1"/>
</dbReference>
<evidence type="ECO:0000256" key="4">
    <source>
        <dbReference type="SAM" id="SignalP"/>
    </source>
</evidence>
<feature type="chain" id="PRO_5002229958" evidence="4">
    <location>
        <begin position="26"/>
        <end position="187"/>
    </location>
</feature>
<comment type="caution">
    <text evidence="5">The sequence shown here is derived from an EMBL/GenBank/DDBJ whole genome shotgun (WGS) entry which is preliminary data.</text>
</comment>
<proteinExistence type="predicted"/>
<dbReference type="EMBL" id="JYFE01000037">
    <property type="protein sequence ID" value="KIT16290.1"/>
    <property type="molecule type" value="Genomic_DNA"/>
</dbReference>
<keyword evidence="2 3" id="KW-0802">TPR repeat</keyword>
<dbReference type="PANTHER" id="PTHR44858">
    <property type="entry name" value="TETRATRICOPEPTIDE REPEAT PROTEIN 6"/>
    <property type="match status" value="1"/>
</dbReference>
<sequence>MAQSRNSLRMKPLLIFVCLAQPLWACPAPPEIAPAMDRLIEQAQTAPSAAAGRLASAGMWREWTRAPDARGQELLDEGMARRQAGDLRGALIAFDTLIEYCPDYAEGWNQRAFVRFLSGDFAAALPDLDRALELRPRHVAAMSGKGLTLIQLGRIAEGQDMIRAALELNPWLPERRYLSLQPEAVDL</sequence>
<dbReference type="PATRIC" id="fig|935700.4.peg.2111"/>
<dbReference type="PANTHER" id="PTHR44858:SF1">
    <property type="entry name" value="UDP-N-ACETYLGLUCOSAMINE--PEPTIDE N-ACETYLGLUCOSAMINYLTRANSFERASE SPINDLY-RELATED"/>
    <property type="match status" value="1"/>
</dbReference>
<reference evidence="5 6" key="1">
    <citation type="submission" date="2015-02" db="EMBL/GenBank/DDBJ databases">
        <title>Genome Sequence of Jannaschia aquimarina DSM28248, a member of the Roseobacter clade.</title>
        <authorList>
            <person name="Voget S."/>
            <person name="Daniel R."/>
        </authorList>
    </citation>
    <scope>NUCLEOTIDE SEQUENCE [LARGE SCALE GENOMIC DNA]</scope>
    <source>
        <strain evidence="5 6">GSW-M26</strain>
    </source>
</reference>
<evidence type="ECO:0000256" key="2">
    <source>
        <dbReference type="ARBA" id="ARBA00022803"/>
    </source>
</evidence>
<keyword evidence="6" id="KW-1185">Reference proteome</keyword>
<dbReference type="InterPro" id="IPR019734">
    <property type="entry name" value="TPR_rpt"/>
</dbReference>
<evidence type="ECO:0000256" key="3">
    <source>
        <dbReference type="PROSITE-ProRule" id="PRU00339"/>
    </source>
</evidence>
<dbReference type="STRING" id="935700.jaqu_20460"/>
<feature type="signal peptide" evidence="4">
    <location>
        <begin position="1"/>
        <end position="25"/>
    </location>
</feature>
<dbReference type="Proteomes" id="UP000032232">
    <property type="component" value="Unassembled WGS sequence"/>
</dbReference>
<protein>
    <submittedName>
        <fullName evidence="5">Tetratricopeptide repeat protein</fullName>
    </submittedName>
</protein>
<keyword evidence="1" id="KW-0677">Repeat</keyword>
<organism evidence="5 6">
    <name type="scientific">Jannaschia aquimarina</name>
    <dbReference type="NCBI Taxonomy" id="935700"/>
    <lineage>
        <taxon>Bacteria</taxon>
        <taxon>Pseudomonadati</taxon>
        <taxon>Pseudomonadota</taxon>
        <taxon>Alphaproteobacteria</taxon>
        <taxon>Rhodobacterales</taxon>
        <taxon>Roseobacteraceae</taxon>
        <taxon>Jannaschia</taxon>
    </lineage>
</organism>
<dbReference type="SUPFAM" id="SSF48452">
    <property type="entry name" value="TPR-like"/>
    <property type="match status" value="1"/>
</dbReference>
<keyword evidence="4" id="KW-0732">Signal</keyword>